<dbReference type="PANTHER" id="PTHR33099:SF7">
    <property type="entry name" value="MYND-TYPE DOMAIN-CONTAINING PROTEIN"/>
    <property type="match status" value="1"/>
</dbReference>
<organism evidence="1 2">
    <name type="scientific">Ceratodon purpureus</name>
    <name type="common">Fire moss</name>
    <name type="synonym">Dicranum purpureum</name>
    <dbReference type="NCBI Taxonomy" id="3225"/>
    <lineage>
        <taxon>Eukaryota</taxon>
        <taxon>Viridiplantae</taxon>
        <taxon>Streptophyta</taxon>
        <taxon>Embryophyta</taxon>
        <taxon>Bryophyta</taxon>
        <taxon>Bryophytina</taxon>
        <taxon>Bryopsida</taxon>
        <taxon>Dicranidae</taxon>
        <taxon>Pseudoditrichales</taxon>
        <taxon>Ditrichaceae</taxon>
        <taxon>Ceratodon</taxon>
    </lineage>
</organism>
<proteinExistence type="predicted"/>
<protein>
    <recommendedName>
        <fullName evidence="3">Prolyl 4-hydroxylase alpha subunit Fe(2+) 2OG dioxygenase domain-containing protein</fullName>
    </recommendedName>
</protein>
<dbReference type="Gene3D" id="2.60.120.620">
    <property type="entry name" value="q2cbj1_9rhob like domain"/>
    <property type="match status" value="1"/>
</dbReference>
<dbReference type="EMBL" id="CM026423">
    <property type="protein sequence ID" value="KAG0584140.1"/>
    <property type="molecule type" value="Genomic_DNA"/>
</dbReference>
<dbReference type="Proteomes" id="UP000822688">
    <property type="component" value="Chromosome 3"/>
</dbReference>
<evidence type="ECO:0000313" key="1">
    <source>
        <dbReference type="EMBL" id="KAG0584140.1"/>
    </source>
</evidence>
<evidence type="ECO:0008006" key="3">
    <source>
        <dbReference type="Google" id="ProtNLM"/>
    </source>
</evidence>
<dbReference type="PANTHER" id="PTHR33099">
    <property type="entry name" value="FE2OG DIOXYGENASE DOMAIN-CONTAINING PROTEIN"/>
    <property type="match status" value="1"/>
</dbReference>
<reference evidence="1" key="1">
    <citation type="submission" date="2020-06" db="EMBL/GenBank/DDBJ databases">
        <title>WGS assembly of Ceratodon purpureus strain R40.</title>
        <authorList>
            <person name="Carey S.B."/>
            <person name="Jenkins J."/>
            <person name="Shu S."/>
            <person name="Lovell J.T."/>
            <person name="Sreedasyam A."/>
            <person name="Maumus F."/>
            <person name="Tiley G.P."/>
            <person name="Fernandez-Pozo N."/>
            <person name="Barry K."/>
            <person name="Chen C."/>
            <person name="Wang M."/>
            <person name="Lipzen A."/>
            <person name="Daum C."/>
            <person name="Saski C.A."/>
            <person name="Payton A.C."/>
            <person name="Mcbreen J.C."/>
            <person name="Conrad R.E."/>
            <person name="Kollar L.M."/>
            <person name="Olsson S."/>
            <person name="Huttunen S."/>
            <person name="Landis J.B."/>
            <person name="Wickett N.J."/>
            <person name="Johnson M.G."/>
            <person name="Rensing S.A."/>
            <person name="Grimwood J."/>
            <person name="Schmutz J."/>
            <person name="Mcdaniel S.F."/>
        </authorList>
    </citation>
    <scope>NUCLEOTIDE SEQUENCE</scope>
    <source>
        <strain evidence="1">R40</strain>
    </source>
</reference>
<accession>A0A8T0IK35</accession>
<comment type="caution">
    <text evidence="1">The sequence shown here is derived from an EMBL/GenBank/DDBJ whole genome shotgun (WGS) entry which is preliminary data.</text>
</comment>
<evidence type="ECO:0000313" key="2">
    <source>
        <dbReference type="Proteomes" id="UP000822688"/>
    </source>
</evidence>
<name>A0A8T0IK35_CERPU</name>
<dbReference type="AlphaFoldDB" id="A0A8T0IK35"/>
<keyword evidence="2" id="KW-1185">Reference proteome</keyword>
<gene>
    <name evidence="1" type="ORF">KC19_3G188400</name>
</gene>
<sequence>MDDWDQREDLFRDLIEALWDENEDDNGTFAAGHYITPDEQSTSLNLQSFHVEGVGELRLPLSLDDFGKLLGVCEQAPYGHGQATIINPEVRRAWQVDGSKVTFPQCPDFLSDNVRLFADGAVDELGLDGEALQLEVQLYKLLLYEADGHFCVHRDTEREPGMFATLVLQLPTEGGFEGGALHVSHGGATKTFDFSLDSATTAAYTVFYADCEHELQRITNGKRLCLAFNLVRRNHADFDLQPGELQKFLSRLASVEEALIPWKEAVMREAPDTRGDIFDSDKLAITLQHKYTEKNLSFPGLKGVDRMAAHVLRNCRDDTDQPWLDVHLCILSMYKSGSARPVRSYKRRRRYLDSEGDEADARLDGCHRIDDDFGEKVISRNWIDVNNRRYNLGLEIDPLREVVHNNEFYDGPFDEYGQGPDVVKYETYMGNYGSTMEYEYHTAMLVIWPKKKLISIACNGGVPGALDILEARAEAGDPDIVMMLHEVLSYCESHIEEIWHEYRFRGPYGDKDNDYDFVSARLLKLCLVVGGFEDVVRVLELISKPHTSESKVKVIGIRNVATATAIASVVEKYGWVRCGALVMEMLKEDRVKDDGKCFAPLAVELQKLGCESAALLVAQWTLKLIYFPCQNLGEMKAERVWNLGKMIFCIKGCMDDMGNEFHRRLEELKRDVLFRLIVQIHSEATPIFLKSYSRSDIPEEAVQQALSRQAALFRRVCMHVIMKDFHHPDGAQAHIVDLVLTIFKFGDEQLFDDIIEAFLAQSRVQKEQRLLKKLLDSDAIWTHLSGTVMGRSKLELLAEERIQVLGQPGPPFSWHMPFAKFGADREVEAFLKGRHESYTYSDEYVYDSHSYANNFAKKYFDGSYVNGYSALGEVAKEQVRSRSEYCVKIKKTRTAFECDRAYWKEKQVAELLRLRNWLGKLNSQAATTATNVPRSGDERAEVLVAQVIAAM</sequence>